<evidence type="ECO:0000256" key="1">
    <source>
        <dbReference type="SAM" id="MobiDB-lite"/>
    </source>
</evidence>
<reference evidence="3" key="1">
    <citation type="journal article" date="2019" name="Int. J. Syst. Evol. Microbiol.">
        <title>The Global Catalogue of Microorganisms (GCM) 10K type strain sequencing project: providing services to taxonomists for standard genome sequencing and annotation.</title>
        <authorList>
            <consortium name="The Broad Institute Genomics Platform"/>
            <consortium name="The Broad Institute Genome Sequencing Center for Infectious Disease"/>
            <person name="Wu L."/>
            <person name="Ma J."/>
        </authorList>
    </citation>
    <scope>NUCLEOTIDE SEQUENCE [LARGE SCALE GENOMIC DNA]</scope>
    <source>
        <strain evidence="3">JCM 3369</strain>
    </source>
</reference>
<accession>A0ABW2CSK5</accession>
<sequence>MTPGSLVLLHAPRASAASWGDLPEMLRSYGLDVIAPDVPDGDGARYVARASLIIAATAPATPLVLVAHGEAGPLLPAVALAQRAAHRKVGGYVFVDAVLPRVRREHEHDHDHEHDGAGPAPAPVPPDWPEAPCGYLRTHADRTAADQGPSAAGREQAVRQARLRGWPVIEHEPPAAAAQLLSELITLL</sequence>
<dbReference type="InterPro" id="IPR029058">
    <property type="entry name" value="AB_hydrolase_fold"/>
</dbReference>
<feature type="compositionally biased region" description="Basic and acidic residues" evidence="1">
    <location>
        <begin position="104"/>
        <end position="116"/>
    </location>
</feature>
<dbReference type="RefSeq" id="WP_160821062.1">
    <property type="nucleotide sequence ID" value="NZ_JBHSXS010000030.1"/>
</dbReference>
<feature type="compositionally biased region" description="Pro residues" evidence="1">
    <location>
        <begin position="120"/>
        <end position="129"/>
    </location>
</feature>
<dbReference type="SUPFAM" id="SSF53474">
    <property type="entry name" value="alpha/beta-Hydrolases"/>
    <property type="match status" value="1"/>
</dbReference>
<gene>
    <name evidence="2" type="ORF">ACFQKB_33530</name>
</gene>
<dbReference type="EMBL" id="JBHSXS010000030">
    <property type="protein sequence ID" value="MFC6884722.1"/>
    <property type="molecule type" value="Genomic_DNA"/>
</dbReference>
<keyword evidence="3" id="KW-1185">Reference proteome</keyword>
<evidence type="ECO:0008006" key="4">
    <source>
        <dbReference type="Google" id="ProtNLM"/>
    </source>
</evidence>
<dbReference type="Proteomes" id="UP001596380">
    <property type="component" value="Unassembled WGS sequence"/>
</dbReference>
<organism evidence="2 3">
    <name type="scientific">Actinomadura yumaensis</name>
    <dbReference type="NCBI Taxonomy" id="111807"/>
    <lineage>
        <taxon>Bacteria</taxon>
        <taxon>Bacillati</taxon>
        <taxon>Actinomycetota</taxon>
        <taxon>Actinomycetes</taxon>
        <taxon>Streptosporangiales</taxon>
        <taxon>Thermomonosporaceae</taxon>
        <taxon>Actinomadura</taxon>
    </lineage>
</organism>
<name>A0ABW2CSK5_9ACTN</name>
<evidence type="ECO:0000313" key="3">
    <source>
        <dbReference type="Proteomes" id="UP001596380"/>
    </source>
</evidence>
<protein>
    <recommendedName>
        <fullName evidence="4">Alpha/beta hydrolase</fullName>
    </recommendedName>
</protein>
<feature type="region of interest" description="Disordered" evidence="1">
    <location>
        <begin position="104"/>
        <end position="134"/>
    </location>
</feature>
<comment type="caution">
    <text evidence="2">The sequence shown here is derived from an EMBL/GenBank/DDBJ whole genome shotgun (WGS) entry which is preliminary data.</text>
</comment>
<evidence type="ECO:0000313" key="2">
    <source>
        <dbReference type="EMBL" id="MFC6884722.1"/>
    </source>
</evidence>
<dbReference type="Gene3D" id="3.40.50.1820">
    <property type="entry name" value="alpha/beta hydrolase"/>
    <property type="match status" value="1"/>
</dbReference>
<proteinExistence type="predicted"/>